<organism evidence="2 3">
    <name type="scientific">Rhizoctonia solani</name>
    <dbReference type="NCBI Taxonomy" id="456999"/>
    <lineage>
        <taxon>Eukaryota</taxon>
        <taxon>Fungi</taxon>
        <taxon>Dikarya</taxon>
        <taxon>Basidiomycota</taxon>
        <taxon>Agaricomycotina</taxon>
        <taxon>Agaricomycetes</taxon>
        <taxon>Cantharellales</taxon>
        <taxon>Ceratobasidiaceae</taxon>
        <taxon>Rhizoctonia</taxon>
    </lineage>
</organism>
<dbReference type="AlphaFoldDB" id="A0A8H3GZU6"/>
<protein>
    <submittedName>
        <fullName evidence="2">Uncharacterized protein</fullName>
    </submittedName>
</protein>
<evidence type="ECO:0000313" key="2">
    <source>
        <dbReference type="EMBL" id="CAE6482488.1"/>
    </source>
</evidence>
<accession>A0A8H3GZU6</accession>
<feature type="compositionally biased region" description="Polar residues" evidence="1">
    <location>
        <begin position="628"/>
        <end position="639"/>
    </location>
</feature>
<feature type="region of interest" description="Disordered" evidence="1">
    <location>
        <begin position="626"/>
        <end position="722"/>
    </location>
</feature>
<feature type="compositionally biased region" description="Polar residues" evidence="1">
    <location>
        <begin position="463"/>
        <end position="485"/>
    </location>
</feature>
<feature type="region of interest" description="Disordered" evidence="1">
    <location>
        <begin position="769"/>
        <end position="816"/>
    </location>
</feature>
<evidence type="ECO:0000256" key="1">
    <source>
        <dbReference type="SAM" id="MobiDB-lite"/>
    </source>
</evidence>
<dbReference type="Proteomes" id="UP000663841">
    <property type="component" value="Unassembled WGS sequence"/>
</dbReference>
<reference evidence="2" key="1">
    <citation type="submission" date="2021-01" db="EMBL/GenBank/DDBJ databases">
        <authorList>
            <person name="Kaushik A."/>
        </authorList>
    </citation>
    <scope>NUCLEOTIDE SEQUENCE</scope>
    <source>
        <strain evidence="2">AG3-T5</strain>
    </source>
</reference>
<sequence>MIFDYSPSSTEQRNIDPYFPYASRIQTAELDGMKLEAIIPDVRNPLPPHSTEDLPYERISSTQPPSQRPRVVSDSVVILGQSHNNFTDTLQGLPHEPRHQRILSVGCQPYFGTQGFQTSSVNSTRNATRTPAESIEKSKDHFGTFQDLSGTASGLGYDGTRPIAYIQVHDPQRYSLRTMDLVPDLHNTDSFQRQSRNKAYLKLKADSIYVQPGGDQLIHNQQPTTHGQVVNQPSAYELAPGLYAHSNAMISSSSSGSEPSYPSTKPTTVLGNKAEDHDLNHSRPTTHYNTSTQAAPETLYSRPHAPDRDGALSGNEYHPFTANIPIHSTIHTQSMPPPMAPEGLSSAGLNYALEIPHNGLQSQIIAERSVGNAPVPKANIAHSAGGLAPTLRNTEGSSSSQRPDHCQPSASYDYPPHGVHARSDIPPGPVARSEFQLTTVVAVPAPRRSLNFGAFLTPDPPCQISNIDLPSRPNTSPPQRTSSPNGRLRLLPNAGRRQSEQTWRLYDALPDRVQLPQPHPLPRDTNQPGESYSHALPSLAVSQTQTRGQDKIWPEVNCTVETYDPISVEVSGYPPLANNAGTYRTRIQQPMASSVQAGLCVFKSDQLQGHALANPPVVRNQVDEQHNTTHQNQANSNSDQMRRRARLQTPSTTPTAQSNPKQRLSQKSQPLDLGPSTQVVQSTTERQNSGRETATKRRCSRSSPENTGATKKRKVDGKTPEVIITKPDSTLIQPSTFQTQNLPTAQQHCVYFDVNTWRGDNTANQEVLQDLPVGNNVHAPPQSGAEEFVKHSPGEPTGDSSGKPSEKASSLKPFPAFHSDGEMAPLASSESWLPVDQDDGTSDLQYMSWGPSFDMLLDQTLAFDIATEQYVTALNLLERPPALEATPVFSLAPSNFEIDRLLADCYNSGMSSAVA</sequence>
<gene>
    <name evidence="2" type="ORF">RDB_LOCUS212751</name>
</gene>
<feature type="region of interest" description="Disordered" evidence="1">
    <location>
        <begin position="41"/>
        <end position="70"/>
    </location>
</feature>
<proteinExistence type="predicted"/>
<feature type="region of interest" description="Disordered" evidence="1">
    <location>
        <begin position="249"/>
        <end position="319"/>
    </location>
</feature>
<feature type="region of interest" description="Disordered" evidence="1">
    <location>
        <begin position="463"/>
        <end position="533"/>
    </location>
</feature>
<feature type="region of interest" description="Disordered" evidence="1">
    <location>
        <begin position="376"/>
        <end position="430"/>
    </location>
</feature>
<feature type="compositionally biased region" description="Polar residues" evidence="1">
    <location>
        <begin position="391"/>
        <end position="401"/>
    </location>
</feature>
<name>A0A8H3GZU6_9AGAM</name>
<feature type="compositionally biased region" description="Low complexity" evidence="1">
    <location>
        <begin position="251"/>
        <end position="263"/>
    </location>
</feature>
<dbReference type="EMBL" id="CAJMWW010000668">
    <property type="protein sequence ID" value="CAE6482488.1"/>
    <property type="molecule type" value="Genomic_DNA"/>
</dbReference>
<feature type="compositionally biased region" description="Polar residues" evidence="1">
    <location>
        <begin position="282"/>
        <end position="295"/>
    </location>
</feature>
<evidence type="ECO:0000313" key="3">
    <source>
        <dbReference type="Proteomes" id="UP000663841"/>
    </source>
</evidence>
<feature type="compositionally biased region" description="Polar residues" evidence="1">
    <location>
        <begin position="648"/>
        <end position="692"/>
    </location>
</feature>
<comment type="caution">
    <text evidence="2">The sequence shown here is derived from an EMBL/GenBank/DDBJ whole genome shotgun (WGS) entry which is preliminary data.</text>
</comment>